<dbReference type="InterPro" id="IPR015940">
    <property type="entry name" value="UBA"/>
</dbReference>
<evidence type="ECO:0000259" key="3">
    <source>
        <dbReference type="PROSITE" id="PS50030"/>
    </source>
</evidence>
<name>A0A422PV66_9TRYP</name>
<dbReference type="GO" id="GO:0006289">
    <property type="term" value="P:nucleotide-excision repair"/>
    <property type="evidence" value="ECO:0007669"/>
    <property type="project" value="UniProtKB-UniRule"/>
</dbReference>
<dbReference type="GO" id="GO:0003684">
    <property type="term" value="F:damaged DNA binding"/>
    <property type="evidence" value="ECO:0007669"/>
    <property type="project" value="UniProtKB-UniRule"/>
</dbReference>
<dbReference type="Proteomes" id="UP000284403">
    <property type="component" value="Unassembled WGS sequence"/>
</dbReference>
<feature type="compositionally biased region" description="Low complexity" evidence="2">
    <location>
        <begin position="115"/>
        <end position="138"/>
    </location>
</feature>
<dbReference type="AlphaFoldDB" id="A0A422PV66"/>
<keyword evidence="1" id="KW-0227">DNA damage</keyword>
<dbReference type="Gene3D" id="1.10.8.10">
    <property type="entry name" value="DNA helicase RuvA subunit, C-terminal domain"/>
    <property type="match status" value="1"/>
</dbReference>
<dbReference type="InterPro" id="IPR004806">
    <property type="entry name" value="Rad23"/>
</dbReference>
<proteinExistence type="inferred from homology"/>
<dbReference type="SUPFAM" id="SSF54236">
    <property type="entry name" value="Ubiquitin-like"/>
    <property type="match status" value="1"/>
</dbReference>
<dbReference type="OrthoDB" id="419317at2759"/>
<comment type="caution">
    <text evidence="4">The sequence shown here is derived from an EMBL/GenBank/DDBJ whole genome shotgun (WGS) entry which is preliminary data.</text>
</comment>
<comment type="subcellular location">
    <subcellularLocation>
        <location evidence="1">Nucleus</location>
    </subcellularLocation>
    <subcellularLocation>
        <location evidence="1">Cytoplasm</location>
    </subcellularLocation>
</comment>
<dbReference type="GO" id="GO:0005737">
    <property type="term" value="C:cytoplasm"/>
    <property type="evidence" value="ECO:0007669"/>
    <property type="project" value="UniProtKB-SubCell"/>
</dbReference>
<accession>A0A422PV66</accession>
<keyword evidence="1" id="KW-0234">DNA repair</keyword>
<sequence>MKLTVKCSMGAETNTTKELVIHNPAATLSNLRAAIAINFRLPVHGFRMVHDAVELSCEKVLLRDSGIRDGDVIVVDGKREREREGAGAATDNALAPKRAVEVPLGCQQPSGPRQAVAAPTPATTTSATPASAEPTAVEGSGEAVGTPAVHGDGAAAAAAEEEEEEEDEEEENGPAELLSHLLGTVPNLVEMRRQFLTNPAEIMRQIQESDPRLLELITGNYQEFLDLVNNEELVATLQREQEETHAALFDEEEELDEETEEAVNSLLAQFMAGGDFSEEAENGTSETQNYLERPLTEEEEAKIEQLMQLGFTRDQCKVAFFKAKRSLDRAANLLFEDPPQL</sequence>
<evidence type="ECO:0000313" key="5">
    <source>
        <dbReference type="Proteomes" id="UP000284403"/>
    </source>
</evidence>
<comment type="function">
    <text evidence="1">Multiubiquitin chain receptor involved in modulation of proteasomal degradation. Involved in nucleotide excision repair.</text>
</comment>
<dbReference type="GO" id="GO:0031593">
    <property type="term" value="F:polyubiquitin modification-dependent protein binding"/>
    <property type="evidence" value="ECO:0007669"/>
    <property type="project" value="UniProtKB-UniRule"/>
</dbReference>
<dbReference type="EMBL" id="MKKU01000152">
    <property type="protein sequence ID" value="RNF21621.1"/>
    <property type="molecule type" value="Genomic_DNA"/>
</dbReference>
<reference evidence="4 5" key="1">
    <citation type="journal article" date="2018" name="BMC Genomics">
        <title>Genomic comparison of Trypanosoma conorhini and Trypanosoma rangeli to Trypanosoma cruzi strains of high and low virulence.</title>
        <authorList>
            <person name="Bradwell K.R."/>
            <person name="Koparde V.N."/>
            <person name="Matveyev A.V."/>
            <person name="Serrano M.G."/>
            <person name="Alves J.M."/>
            <person name="Parikh H."/>
            <person name="Huang B."/>
            <person name="Lee V."/>
            <person name="Espinosa-Alvarez O."/>
            <person name="Ortiz P.A."/>
            <person name="Costa-Martins A.G."/>
            <person name="Teixeira M.M."/>
            <person name="Buck G.A."/>
        </authorList>
    </citation>
    <scope>NUCLEOTIDE SEQUENCE [LARGE SCALE GENOMIC DNA]</scope>
    <source>
        <strain evidence="4 5">025E</strain>
    </source>
</reference>
<dbReference type="SMART" id="SM00165">
    <property type="entry name" value="UBA"/>
    <property type="match status" value="1"/>
</dbReference>
<dbReference type="InterPro" id="IPR036353">
    <property type="entry name" value="XPC-bd_sf"/>
</dbReference>
<dbReference type="RefSeq" id="XP_029229595.1">
    <property type="nucleotide sequence ID" value="XM_029370380.1"/>
</dbReference>
<keyword evidence="5" id="KW-1185">Reference proteome</keyword>
<dbReference type="GO" id="GO:0005634">
    <property type="term" value="C:nucleus"/>
    <property type="evidence" value="ECO:0007669"/>
    <property type="project" value="UniProtKB-SubCell"/>
</dbReference>
<dbReference type="Pfam" id="PF00627">
    <property type="entry name" value="UBA"/>
    <property type="match status" value="1"/>
</dbReference>
<dbReference type="SUPFAM" id="SSF46934">
    <property type="entry name" value="UBA-like"/>
    <property type="match status" value="1"/>
</dbReference>
<organism evidence="4 5">
    <name type="scientific">Trypanosoma conorhini</name>
    <dbReference type="NCBI Taxonomy" id="83891"/>
    <lineage>
        <taxon>Eukaryota</taxon>
        <taxon>Discoba</taxon>
        <taxon>Euglenozoa</taxon>
        <taxon>Kinetoplastea</taxon>
        <taxon>Metakinetoplastina</taxon>
        <taxon>Trypanosomatida</taxon>
        <taxon>Trypanosomatidae</taxon>
        <taxon>Trypanosoma</taxon>
    </lineage>
</organism>
<dbReference type="GeneID" id="40317073"/>
<dbReference type="InterPro" id="IPR029071">
    <property type="entry name" value="Ubiquitin-like_domsf"/>
</dbReference>
<protein>
    <recommendedName>
        <fullName evidence="1">UV excision repair protein RAD23</fullName>
    </recommendedName>
</protein>
<dbReference type="InterPro" id="IPR015360">
    <property type="entry name" value="XPC-bd"/>
</dbReference>
<gene>
    <name evidence="4" type="ORF">Tco025E_03462</name>
</gene>
<dbReference type="GO" id="GO:0043161">
    <property type="term" value="P:proteasome-mediated ubiquitin-dependent protein catabolic process"/>
    <property type="evidence" value="ECO:0007669"/>
    <property type="project" value="UniProtKB-UniRule"/>
</dbReference>
<comment type="similarity">
    <text evidence="1">Belongs to the RAD23 family.</text>
</comment>
<dbReference type="PROSITE" id="PS50030">
    <property type="entry name" value="UBA"/>
    <property type="match status" value="1"/>
</dbReference>
<dbReference type="PRINTS" id="PR01839">
    <property type="entry name" value="RAD23PROTEIN"/>
</dbReference>
<feature type="compositionally biased region" description="Acidic residues" evidence="2">
    <location>
        <begin position="159"/>
        <end position="173"/>
    </location>
</feature>
<keyword evidence="1" id="KW-0539">Nucleus</keyword>
<evidence type="ECO:0000313" key="4">
    <source>
        <dbReference type="EMBL" id="RNF21621.1"/>
    </source>
</evidence>
<evidence type="ECO:0000256" key="2">
    <source>
        <dbReference type="SAM" id="MobiDB-lite"/>
    </source>
</evidence>
<dbReference type="Gene3D" id="1.10.10.540">
    <property type="entry name" value="XPC-binding domain"/>
    <property type="match status" value="1"/>
</dbReference>
<dbReference type="InterPro" id="IPR009060">
    <property type="entry name" value="UBA-like_sf"/>
</dbReference>
<evidence type="ECO:0000256" key="1">
    <source>
        <dbReference type="RuleBase" id="RU367049"/>
    </source>
</evidence>
<dbReference type="Pfam" id="PF09280">
    <property type="entry name" value="XPC-binding"/>
    <property type="match status" value="1"/>
</dbReference>
<keyword evidence="1" id="KW-0963">Cytoplasm</keyword>
<dbReference type="SUPFAM" id="SSF101238">
    <property type="entry name" value="XPC-binding domain"/>
    <property type="match status" value="1"/>
</dbReference>
<feature type="domain" description="UBA" evidence="3">
    <location>
        <begin position="296"/>
        <end position="337"/>
    </location>
</feature>
<feature type="region of interest" description="Disordered" evidence="2">
    <location>
        <begin position="104"/>
        <end position="174"/>
    </location>
</feature>
<dbReference type="GO" id="GO:0043130">
    <property type="term" value="F:ubiquitin binding"/>
    <property type="evidence" value="ECO:0007669"/>
    <property type="project" value="UniProtKB-UniRule"/>
</dbReference>